<reference evidence="2" key="1">
    <citation type="submission" date="2022-10" db="EMBL/GenBank/DDBJ databases">
        <title>Genome assembly of Pristionchus species.</title>
        <authorList>
            <person name="Yoshida K."/>
            <person name="Sommer R.J."/>
        </authorList>
    </citation>
    <scope>NUCLEOTIDE SEQUENCE [LARGE SCALE GENOMIC DNA]</scope>
    <source>
        <strain evidence="2">RS5460</strain>
    </source>
</reference>
<dbReference type="Proteomes" id="UP001328107">
    <property type="component" value="Unassembled WGS sequence"/>
</dbReference>
<dbReference type="AlphaFoldDB" id="A0AAN5CDK3"/>
<organism evidence="1 2">
    <name type="scientific">Pristionchus mayeri</name>
    <dbReference type="NCBI Taxonomy" id="1317129"/>
    <lineage>
        <taxon>Eukaryota</taxon>
        <taxon>Metazoa</taxon>
        <taxon>Ecdysozoa</taxon>
        <taxon>Nematoda</taxon>
        <taxon>Chromadorea</taxon>
        <taxon>Rhabditida</taxon>
        <taxon>Rhabditina</taxon>
        <taxon>Diplogasteromorpha</taxon>
        <taxon>Diplogasteroidea</taxon>
        <taxon>Neodiplogasteridae</taxon>
        <taxon>Pristionchus</taxon>
    </lineage>
</organism>
<feature type="non-terminal residue" evidence="1">
    <location>
        <position position="84"/>
    </location>
</feature>
<sequence length="84" mass="9125">SLLSTRLSLPSRGSAPSSALPLYNGSFVAPIQTPAGEPKRKDYSYMGPLETPFASPSYLHNVTAMGMYGYDRWNEHFSLGGTPE</sequence>
<dbReference type="EMBL" id="BTRK01000003">
    <property type="protein sequence ID" value="GMR41240.1"/>
    <property type="molecule type" value="Genomic_DNA"/>
</dbReference>
<feature type="non-terminal residue" evidence="1">
    <location>
        <position position="1"/>
    </location>
</feature>
<gene>
    <name evidence="1" type="ORF">PMAYCL1PPCAC_11435</name>
</gene>
<name>A0AAN5CDK3_9BILA</name>
<proteinExistence type="predicted"/>
<comment type="caution">
    <text evidence="1">The sequence shown here is derived from an EMBL/GenBank/DDBJ whole genome shotgun (WGS) entry which is preliminary data.</text>
</comment>
<accession>A0AAN5CDK3</accession>
<keyword evidence="2" id="KW-1185">Reference proteome</keyword>
<evidence type="ECO:0000313" key="2">
    <source>
        <dbReference type="Proteomes" id="UP001328107"/>
    </source>
</evidence>
<protein>
    <submittedName>
        <fullName evidence="1">Uncharacterized protein</fullName>
    </submittedName>
</protein>
<evidence type="ECO:0000313" key="1">
    <source>
        <dbReference type="EMBL" id="GMR41240.1"/>
    </source>
</evidence>